<dbReference type="Proteomes" id="UP001150904">
    <property type="component" value="Unassembled WGS sequence"/>
</dbReference>
<reference evidence="2" key="1">
    <citation type="submission" date="2022-12" db="EMBL/GenBank/DDBJ databases">
        <authorList>
            <person name="Petersen C."/>
        </authorList>
    </citation>
    <scope>NUCLEOTIDE SEQUENCE</scope>
    <source>
        <strain evidence="2">IBT 15544</strain>
    </source>
</reference>
<evidence type="ECO:0000313" key="3">
    <source>
        <dbReference type="Proteomes" id="UP001150904"/>
    </source>
</evidence>
<keyword evidence="3" id="KW-1185">Reference proteome</keyword>
<reference evidence="2" key="2">
    <citation type="journal article" date="2023" name="IMA Fungus">
        <title>Comparative genomic study of the Penicillium genus elucidates a diverse pangenome and 15 lateral gene transfer events.</title>
        <authorList>
            <person name="Petersen C."/>
            <person name="Sorensen T."/>
            <person name="Nielsen M.R."/>
            <person name="Sondergaard T.E."/>
            <person name="Sorensen J.L."/>
            <person name="Fitzpatrick D.A."/>
            <person name="Frisvad J.C."/>
            <person name="Nielsen K.L."/>
        </authorList>
    </citation>
    <scope>NUCLEOTIDE SEQUENCE</scope>
    <source>
        <strain evidence="2">IBT 15544</strain>
    </source>
</reference>
<evidence type="ECO:0000313" key="2">
    <source>
        <dbReference type="EMBL" id="KAJ5198811.1"/>
    </source>
</evidence>
<dbReference type="Gene3D" id="3.20.20.80">
    <property type="entry name" value="Glycosidases"/>
    <property type="match status" value="1"/>
</dbReference>
<name>A0A9W9JRY9_9EURO</name>
<organism evidence="2 3">
    <name type="scientific">Penicillium cinerascens</name>
    <dbReference type="NCBI Taxonomy" id="70096"/>
    <lineage>
        <taxon>Eukaryota</taxon>
        <taxon>Fungi</taxon>
        <taxon>Dikarya</taxon>
        <taxon>Ascomycota</taxon>
        <taxon>Pezizomycotina</taxon>
        <taxon>Eurotiomycetes</taxon>
        <taxon>Eurotiomycetidae</taxon>
        <taxon>Eurotiales</taxon>
        <taxon>Aspergillaceae</taxon>
        <taxon>Penicillium</taxon>
    </lineage>
</organism>
<dbReference type="AlphaFoldDB" id="A0A9W9JRY9"/>
<proteinExistence type="predicted"/>
<dbReference type="OrthoDB" id="1657402at2759"/>
<dbReference type="Pfam" id="PF18120">
    <property type="entry name" value="DUF5597"/>
    <property type="match status" value="1"/>
</dbReference>
<dbReference type="EMBL" id="JAPQKR010000014">
    <property type="protein sequence ID" value="KAJ5198811.1"/>
    <property type="molecule type" value="Genomic_DNA"/>
</dbReference>
<dbReference type="RefSeq" id="XP_058307239.1">
    <property type="nucleotide sequence ID" value="XM_058454990.1"/>
</dbReference>
<gene>
    <name evidence="2" type="ORF">N7498_007928</name>
</gene>
<feature type="domain" description="DUF5597" evidence="1">
    <location>
        <begin position="83"/>
        <end position="152"/>
    </location>
</feature>
<dbReference type="GeneID" id="83182291"/>
<dbReference type="InterPro" id="IPR040719">
    <property type="entry name" value="DUF5597"/>
</dbReference>
<sequence>MTYHYAQYLNQVSAAGKKKYPVSLYISVWQKYVSKDSDDDILIVAGGGGYPSAYPSGGATVTVLDVWQRFAPSLDFIAPDIWHTRPSTGMVIHLGRPKFLLIGWDFQARARSLSPTSSFTGFSQFEKLGVNKEIGELCTLRTLDGDETRSRILL</sequence>
<accession>A0A9W9JRY9</accession>
<evidence type="ECO:0000259" key="1">
    <source>
        <dbReference type="Pfam" id="PF18120"/>
    </source>
</evidence>
<protein>
    <recommendedName>
        <fullName evidence="1">DUF5597 domain-containing protein</fullName>
    </recommendedName>
</protein>
<comment type="caution">
    <text evidence="2">The sequence shown here is derived from an EMBL/GenBank/DDBJ whole genome shotgun (WGS) entry which is preliminary data.</text>
</comment>